<dbReference type="Gene3D" id="1.20.120.20">
    <property type="entry name" value="Apolipoprotein"/>
    <property type="match status" value="1"/>
</dbReference>
<keyword evidence="3" id="KW-1185">Reference proteome</keyword>
<comment type="caution">
    <text evidence="2">The sequence shown here is derived from an EMBL/GenBank/DDBJ whole genome shotgun (WGS) entry which is preliminary data.</text>
</comment>
<sequence length="195" mass="20518">MTSPPSMQIPSVDIISPPKATTQLTTPQLSKQRQLYHFQNPAKDMSLLRTIATRAPRAPLAATKRVRFSTSPYAQKDSRSAVKDTIESVNKTVGNAAVKGIEKSQQATENLKSTVGLNAKQAEGSAKETTGEAQGKASELAGDAKSKTQEVAGQAKGKAAEVQGKTQEVAGQAKGKTQEVAGQAKGKAEEVKGKM</sequence>
<proteinExistence type="predicted"/>
<dbReference type="Proteomes" id="UP000578531">
    <property type="component" value="Unassembled WGS sequence"/>
</dbReference>
<dbReference type="RefSeq" id="XP_037164880.1">
    <property type="nucleotide sequence ID" value="XM_037308106.1"/>
</dbReference>
<dbReference type="OrthoDB" id="4023585at2759"/>
<dbReference type="EMBL" id="JACCJC010000024">
    <property type="protein sequence ID" value="KAF6235512.1"/>
    <property type="molecule type" value="Genomic_DNA"/>
</dbReference>
<evidence type="ECO:0000313" key="3">
    <source>
        <dbReference type="Proteomes" id="UP000578531"/>
    </source>
</evidence>
<name>A0A8H6FVE0_9LECA</name>
<evidence type="ECO:0000256" key="1">
    <source>
        <dbReference type="SAM" id="MobiDB-lite"/>
    </source>
</evidence>
<feature type="compositionally biased region" description="Basic and acidic residues" evidence="1">
    <location>
        <begin position="186"/>
        <end position="195"/>
    </location>
</feature>
<dbReference type="GeneID" id="59287856"/>
<evidence type="ECO:0000313" key="2">
    <source>
        <dbReference type="EMBL" id="KAF6235512.1"/>
    </source>
</evidence>
<dbReference type="SUPFAM" id="SSF58113">
    <property type="entry name" value="Apolipoprotein A-I"/>
    <property type="match status" value="1"/>
</dbReference>
<accession>A0A8H6FVE0</accession>
<organism evidence="2 3">
    <name type="scientific">Letharia columbiana</name>
    <dbReference type="NCBI Taxonomy" id="112416"/>
    <lineage>
        <taxon>Eukaryota</taxon>
        <taxon>Fungi</taxon>
        <taxon>Dikarya</taxon>
        <taxon>Ascomycota</taxon>
        <taxon>Pezizomycotina</taxon>
        <taxon>Lecanoromycetes</taxon>
        <taxon>OSLEUM clade</taxon>
        <taxon>Lecanoromycetidae</taxon>
        <taxon>Lecanorales</taxon>
        <taxon>Lecanorineae</taxon>
        <taxon>Parmeliaceae</taxon>
        <taxon>Letharia</taxon>
    </lineage>
</organism>
<protein>
    <submittedName>
        <fullName evidence="2">Uncharacterized protein</fullName>
    </submittedName>
</protein>
<gene>
    <name evidence="2" type="ORF">HO173_006195</name>
</gene>
<feature type="region of interest" description="Disordered" evidence="1">
    <location>
        <begin position="115"/>
        <end position="195"/>
    </location>
</feature>
<dbReference type="AlphaFoldDB" id="A0A8H6FVE0"/>
<reference evidence="2 3" key="1">
    <citation type="journal article" date="2020" name="Genomics">
        <title>Complete, high-quality genomes from long-read metagenomic sequencing of two wolf lichen thalli reveals enigmatic genome architecture.</title>
        <authorList>
            <person name="McKenzie S.K."/>
            <person name="Walston R.F."/>
            <person name="Allen J.L."/>
        </authorList>
    </citation>
    <scope>NUCLEOTIDE SEQUENCE [LARGE SCALE GENOMIC DNA]</scope>
    <source>
        <strain evidence="2">WasteWater2</strain>
    </source>
</reference>